<evidence type="ECO:0000256" key="3">
    <source>
        <dbReference type="ARBA" id="ARBA00022801"/>
    </source>
</evidence>
<feature type="domain" description="Succinylglutamate desuccinylase/Aspartoacylase catalytic" evidence="6">
    <location>
        <begin position="102"/>
        <end position="163"/>
    </location>
</feature>
<dbReference type="AlphaFoldDB" id="A0ABD5YPT3"/>
<evidence type="ECO:0000259" key="6">
    <source>
        <dbReference type="Pfam" id="PF24827"/>
    </source>
</evidence>
<dbReference type="InterPro" id="IPR055438">
    <property type="entry name" value="AstE_AspA_cat"/>
</dbReference>
<accession>A0ABD5YPT3</accession>
<feature type="compositionally biased region" description="Low complexity" evidence="5">
    <location>
        <begin position="59"/>
        <end position="79"/>
    </location>
</feature>
<dbReference type="RefSeq" id="WP_390205457.1">
    <property type="nucleotide sequence ID" value="NZ_JBHTAX010000001.1"/>
</dbReference>
<keyword evidence="3" id="KW-0378">Hydrolase</keyword>
<gene>
    <name evidence="7" type="ORF">ACFQL7_09910</name>
</gene>
<dbReference type="GO" id="GO:0046872">
    <property type="term" value="F:metal ion binding"/>
    <property type="evidence" value="ECO:0007669"/>
    <property type="project" value="UniProtKB-KW"/>
</dbReference>
<evidence type="ECO:0000256" key="4">
    <source>
        <dbReference type="ARBA" id="ARBA00022833"/>
    </source>
</evidence>
<comment type="cofactor">
    <cofactor evidence="1">
        <name>Zn(2+)</name>
        <dbReference type="ChEBI" id="CHEBI:29105"/>
    </cofactor>
</comment>
<name>A0ABD5YPT3_9EURY</name>
<evidence type="ECO:0000256" key="2">
    <source>
        <dbReference type="ARBA" id="ARBA00022723"/>
    </source>
</evidence>
<dbReference type="GO" id="GO:0016787">
    <property type="term" value="F:hydrolase activity"/>
    <property type="evidence" value="ECO:0007669"/>
    <property type="project" value="UniProtKB-KW"/>
</dbReference>
<protein>
    <submittedName>
        <fullName evidence="7">Succinylglutamate desuccinylase/aspartoacylase family protein</fullName>
    </submittedName>
</protein>
<dbReference type="Pfam" id="PF24827">
    <property type="entry name" value="AstE_AspA_cat"/>
    <property type="match status" value="1"/>
</dbReference>
<comment type="caution">
    <text evidence="7">The sequence shown here is derived from an EMBL/GenBank/DDBJ whole genome shotgun (WGS) entry which is preliminary data.</text>
</comment>
<dbReference type="EMBL" id="JBHTAX010000001">
    <property type="protein sequence ID" value="MFC7190136.1"/>
    <property type="molecule type" value="Genomic_DNA"/>
</dbReference>
<feature type="compositionally biased region" description="Polar residues" evidence="5">
    <location>
        <begin position="36"/>
        <end position="51"/>
    </location>
</feature>
<evidence type="ECO:0000256" key="5">
    <source>
        <dbReference type="SAM" id="MobiDB-lite"/>
    </source>
</evidence>
<reference evidence="7 8" key="1">
    <citation type="journal article" date="2019" name="Int. J. Syst. Evol. Microbiol.">
        <title>The Global Catalogue of Microorganisms (GCM) 10K type strain sequencing project: providing services to taxonomists for standard genome sequencing and annotation.</title>
        <authorList>
            <consortium name="The Broad Institute Genomics Platform"/>
            <consortium name="The Broad Institute Genome Sequencing Center for Infectious Disease"/>
            <person name="Wu L."/>
            <person name="Ma J."/>
        </authorList>
    </citation>
    <scope>NUCLEOTIDE SEQUENCE [LARGE SCALE GENOMIC DNA]</scope>
    <source>
        <strain evidence="7 8">RDMS1</strain>
    </source>
</reference>
<keyword evidence="4" id="KW-0862">Zinc</keyword>
<dbReference type="Proteomes" id="UP001596417">
    <property type="component" value="Unassembled WGS sequence"/>
</dbReference>
<evidence type="ECO:0000313" key="8">
    <source>
        <dbReference type="Proteomes" id="UP001596417"/>
    </source>
</evidence>
<dbReference type="Gene3D" id="3.40.630.10">
    <property type="entry name" value="Zn peptidases"/>
    <property type="match status" value="1"/>
</dbReference>
<evidence type="ECO:0000313" key="7">
    <source>
        <dbReference type="EMBL" id="MFC7190136.1"/>
    </source>
</evidence>
<keyword evidence="2" id="KW-0479">Metal-binding</keyword>
<keyword evidence="8" id="KW-1185">Reference proteome</keyword>
<organism evidence="7 8">
    <name type="scientific">Halocatena marina</name>
    <dbReference type="NCBI Taxonomy" id="2934937"/>
    <lineage>
        <taxon>Archaea</taxon>
        <taxon>Methanobacteriati</taxon>
        <taxon>Methanobacteriota</taxon>
        <taxon>Stenosarchaea group</taxon>
        <taxon>Halobacteria</taxon>
        <taxon>Halobacteriales</taxon>
        <taxon>Natronomonadaceae</taxon>
        <taxon>Halocatena</taxon>
    </lineage>
</organism>
<sequence length="298" mass="31803">MYAEIMAEGKHGRRAFLSAAAAAGAGITQFSAARASETTNACTRTDDSGSNAGWGEVDSLAGTDSETTTTEAPASESTSLDVSIAELDVSLDTSVIDSGVEGPTAFVVGGVHGDEEAGYRAADQILDWTPDAGRLVVLPRANPTAIAQNTRTTDAGDLNRHFLVDDGPTTPLAQALWDIVEQVEPDAVLSLHESQGIYGSEPSGVGQAIFHSHGARDAAQMGINRANRTIRKRRIMFERGLITSPSIAPSGLFTEKTAYEADIPSFIIETYEELPLDARIRWQKMITKGVLDYLDLYN</sequence>
<proteinExistence type="predicted"/>
<evidence type="ECO:0000256" key="1">
    <source>
        <dbReference type="ARBA" id="ARBA00001947"/>
    </source>
</evidence>
<feature type="region of interest" description="Disordered" evidence="5">
    <location>
        <begin position="35"/>
        <end position="79"/>
    </location>
</feature>
<dbReference type="SUPFAM" id="SSF53187">
    <property type="entry name" value="Zn-dependent exopeptidases"/>
    <property type="match status" value="1"/>
</dbReference>